<dbReference type="Proteomes" id="UP001642464">
    <property type="component" value="Unassembled WGS sequence"/>
</dbReference>
<evidence type="ECO:0000256" key="11">
    <source>
        <dbReference type="SAM" id="Phobius"/>
    </source>
</evidence>
<keyword evidence="8 11" id="KW-0472">Membrane</keyword>
<dbReference type="InterPro" id="IPR000917">
    <property type="entry name" value="Sulfatase_N"/>
</dbReference>
<dbReference type="PANTHER" id="PTHR42693:SF53">
    <property type="entry name" value="ENDO-4-O-SULFATASE"/>
    <property type="match status" value="1"/>
</dbReference>
<evidence type="ECO:0000256" key="2">
    <source>
        <dbReference type="ARBA" id="ARBA00008779"/>
    </source>
</evidence>
<proteinExistence type="inferred from homology"/>
<dbReference type="EMBL" id="CAXAMM010010542">
    <property type="protein sequence ID" value="CAK9023567.1"/>
    <property type="molecule type" value="Genomic_DNA"/>
</dbReference>
<name>A0ABP0KAI2_9DINO</name>
<feature type="transmembrane region" description="Helical" evidence="11">
    <location>
        <begin position="463"/>
        <end position="489"/>
    </location>
</feature>
<keyword evidence="3" id="KW-0444">Lipid biosynthesis</keyword>
<evidence type="ECO:0000256" key="7">
    <source>
        <dbReference type="ARBA" id="ARBA00023098"/>
    </source>
</evidence>
<dbReference type="SUPFAM" id="SSF53649">
    <property type="entry name" value="Alkaline phosphatase-like"/>
    <property type="match status" value="1"/>
</dbReference>
<dbReference type="InterPro" id="IPR017850">
    <property type="entry name" value="Alkaline_phosphatase_core_sf"/>
</dbReference>
<accession>A0ABP0KAI2</accession>
<feature type="transmembrane region" description="Helical" evidence="11">
    <location>
        <begin position="571"/>
        <end position="591"/>
    </location>
</feature>
<evidence type="ECO:0000313" key="13">
    <source>
        <dbReference type="EMBL" id="CAK9023567.1"/>
    </source>
</evidence>
<feature type="domain" description="Sulfatase N-terminal" evidence="12">
    <location>
        <begin position="1"/>
        <end position="229"/>
    </location>
</feature>
<dbReference type="Gene3D" id="3.40.720.10">
    <property type="entry name" value="Alkaline Phosphatase, subunit A"/>
    <property type="match status" value="1"/>
</dbReference>
<evidence type="ECO:0000256" key="8">
    <source>
        <dbReference type="ARBA" id="ARBA00023136"/>
    </source>
</evidence>
<organism evidence="13 14">
    <name type="scientific">Durusdinium trenchii</name>
    <dbReference type="NCBI Taxonomy" id="1381693"/>
    <lineage>
        <taxon>Eukaryota</taxon>
        <taxon>Sar</taxon>
        <taxon>Alveolata</taxon>
        <taxon>Dinophyceae</taxon>
        <taxon>Suessiales</taxon>
        <taxon>Symbiodiniaceae</taxon>
        <taxon>Durusdinium</taxon>
    </lineage>
</organism>
<comment type="subcellular location">
    <subcellularLocation>
        <location evidence="1">Endomembrane system</location>
        <topology evidence="1">Multi-pass membrane protein</topology>
    </subcellularLocation>
</comment>
<dbReference type="PANTHER" id="PTHR42693">
    <property type="entry name" value="ARYLSULFATASE FAMILY MEMBER"/>
    <property type="match status" value="1"/>
</dbReference>
<dbReference type="Pfam" id="PF00884">
    <property type="entry name" value="Sulfatase"/>
    <property type="match status" value="1"/>
</dbReference>
<evidence type="ECO:0000256" key="9">
    <source>
        <dbReference type="ARBA" id="ARBA00023209"/>
    </source>
</evidence>
<feature type="transmembrane region" description="Helical" evidence="11">
    <location>
        <begin position="403"/>
        <end position="427"/>
    </location>
</feature>
<sequence length="601" mass="68749">MKSAGYDTCISGKWQINDLFDPEQQNAIAQHGFDEYCLFPEGKRGHPAHKNRYWDAYIVQDGHRLKTEGQFGPDIFTNYLIDYMSRPRERPFFAYYSTILTHIPVVHTPHNRGEDLTARQQFAGMLNYADHLIGRLIAALDAHGLRDNTLVFIAVDNGTDNGTDQPAEESLGGRINGRISGEGIYSLTERGINMPLIVNCPRLIPGGRESDDLIDASDILPTLTDLAGAKLPQNVIFDGRSFAPQLLGEEPTTPWRPWCFTQYHKTRVIRDQRFKLYSTGEFFDLSEDPLEQHNLAGTSKMDAPAAEQSYTALTEVLRSQPPNAKLPWEFRSISARKIRAEEEAQREREASGRVAMPPVREQFEDSGNWLFRRRSFLPFILLIPLIGQMLNLEWPHYGPHAQLVWEMVCICVSVFGLLIRTLTIGHVPARTSGRSTKHLVANSLNTTGIYSVVRHPLYIGNFFLWLGFAMFHPSWQLITIFVLGFWLYYERIAFAEEEFLRRKFPQAFLKWASTTPAIIPRFSGWQAPALPFCWKTAVRREYRAVLGMTVMFFLLDTAGDWSLDRKFTPDPIYVAALLTSAMLYLSIRWIAKRRLLHVEGR</sequence>
<keyword evidence="10" id="KW-1208">Phospholipid metabolism</keyword>
<evidence type="ECO:0000313" key="14">
    <source>
        <dbReference type="Proteomes" id="UP001642464"/>
    </source>
</evidence>
<comment type="caution">
    <text evidence="13">The sequence shown here is derived from an EMBL/GenBank/DDBJ whole genome shotgun (WGS) entry which is preliminary data.</text>
</comment>
<keyword evidence="9" id="KW-0594">Phospholipid biosynthesis</keyword>
<keyword evidence="14" id="KW-1185">Reference proteome</keyword>
<evidence type="ECO:0000256" key="4">
    <source>
        <dbReference type="ARBA" id="ARBA00022692"/>
    </source>
</evidence>
<gene>
    <name evidence="13" type="ORF">SCF082_LOCUS16263</name>
</gene>
<keyword evidence="4 11" id="KW-0812">Transmembrane</keyword>
<evidence type="ECO:0000256" key="5">
    <source>
        <dbReference type="ARBA" id="ARBA00022801"/>
    </source>
</evidence>
<dbReference type="Pfam" id="PF04191">
    <property type="entry name" value="PEMT"/>
    <property type="match status" value="1"/>
</dbReference>
<keyword evidence="5" id="KW-0378">Hydrolase</keyword>
<protein>
    <submittedName>
        <fullName evidence="13">Steryl-sulfatase (Arylsulfatase C) (ASC) (Steroid sulfatase) (Steryl-sulfate sulfohydrolase)</fullName>
    </submittedName>
</protein>
<keyword evidence="7" id="KW-0443">Lipid metabolism</keyword>
<evidence type="ECO:0000256" key="3">
    <source>
        <dbReference type="ARBA" id="ARBA00022516"/>
    </source>
</evidence>
<evidence type="ECO:0000256" key="6">
    <source>
        <dbReference type="ARBA" id="ARBA00022989"/>
    </source>
</evidence>
<evidence type="ECO:0000259" key="12">
    <source>
        <dbReference type="Pfam" id="PF00884"/>
    </source>
</evidence>
<dbReference type="Gene3D" id="1.20.120.1630">
    <property type="match status" value="1"/>
</dbReference>
<feature type="transmembrane region" description="Helical" evidence="11">
    <location>
        <begin position="376"/>
        <end position="397"/>
    </location>
</feature>
<reference evidence="13 14" key="1">
    <citation type="submission" date="2024-02" db="EMBL/GenBank/DDBJ databases">
        <authorList>
            <person name="Chen Y."/>
            <person name="Shah S."/>
            <person name="Dougan E. K."/>
            <person name="Thang M."/>
            <person name="Chan C."/>
        </authorList>
    </citation>
    <scope>NUCLEOTIDE SEQUENCE [LARGE SCALE GENOMIC DNA]</scope>
</reference>
<dbReference type="PROSITE" id="PS50244">
    <property type="entry name" value="S5A_REDUCTASE"/>
    <property type="match status" value="1"/>
</dbReference>
<evidence type="ECO:0000256" key="10">
    <source>
        <dbReference type="ARBA" id="ARBA00023264"/>
    </source>
</evidence>
<evidence type="ECO:0000256" key="1">
    <source>
        <dbReference type="ARBA" id="ARBA00004127"/>
    </source>
</evidence>
<comment type="similarity">
    <text evidence="2">Belongs to the sulfatase family.</text>
</comment>
<dbReference type="InterPro" id="IPR007318">
    <property type="entry name" value="Phopholipid_MeTrfase"/>
</dbReference>
<keyword evidence="6 11" id="KW-1133">Transmembrane helix</keyword>
<dbReference type="InterPro" id="IPR050738">
    <property type="entry name" value="Sulfatase"/>
</dbReference>